<evidence type="ECO:0000313" key="2">
    <source>
        <dbReference type="EMBL" id="EJU04101.1"/>
    </source>
</evidence>
<evidence type="ECO:0000313" key="3">
    <source>
        <dbReference type="Proteomes" id="UP000030653"/>
    </source>
</evidence>
<accession>M5G1K5</accession>
<feature type="region of interest" description="Disordered" evidence="1">
    <location>
        <begin position="85"/>
        <end position="153"/>
    </location>
</feature>
<protein>
    <submittedName>
        <fullName evidence="2">Uncharacterized protein</fullName>
    </submittedName>
</protein>
<dbReference type="EMBL" id="JH795858">
    <property type="protein sequence ID" value="EJU04101.1"/>
    <property type="molecule type" value="Genomic_DNA"/>
</dbReference>
<feature type="compositionally biased region" description="Basic and acidic residues" evidence="1">
    <location>
        <begin position="92"/>
        <end position="102"/>
    </location>
</feature>
<evidence type="ECO:0000256" key="1">
    <source>
        <dbReference type="SAM" id="MobiDB-lite"/>
    </source>
</evidence>
<dbReference type="AlphaFoldDB" id="M5G1K5"/>
<dbReference type="OrthoDB" id="10518515at2759"/>
<dbReference type="RefSeq" id="XP_040630995.1">
    <property type="nucleotide sequence ID" value="XM_040776805.1"/>
</dbReference>
<dbReference type="HOGENOM" id="CLU_1713180_0_0_1"/>
<feature type="region of interest" description="Disordered" evidence="1">
    <location>
        <begin position="25"/>
        <end position="50"/>
    </location>
</feature>
<dbReference type="Proteomes" id="UP000030653">
    <property type="component" value="Unassembled WGS sequence"/>
</dbReference>
<sequence length="153" mass="16632">MTSMIPVEPTYAAMATSPTTGRKFFRRSSESHYNHPSDVGGAALQATTDPVTNAAMEEELEMEQEEEEGWVGEARRIWRRMSFGGTASKPAVEGKEKEKENKVPIIKPPVKAPAQPVAGHEHEHTHGPLASEGHAKGKEVPAVPETEEVPAPQ</sequence>
<gene>
    <name evidence="2" type="ORF">DACRYDRAFT_87393</name>
</gene>
<organism evidence="2 3">
    <name type="scientific">Dacryopinax primogenitus (strain DJM 731)</name>
    <name type="common">Brown rot fungus</name>
    <dbReference type="NCBI Taxonomy" id="1858805"/>
    <lineage>
        <taxon>Eukaryota</taxon>
        <taxon>Fungi</taxon>
        <taxon>Dikarya</taxon>
        <taxon>Basidiomycota</taxon>
        <taxon>Agaricomycotina</taxon>
        <taxon>Dacrymycetes</taxon>
        <taxon>Dacrymycetales</taxon>
        <taxon>Dacrymycetaceae</taxon>
        <taxon>Dacryopinax</taxon>
    </lineage>
</organism>
<reference evidence="2 3" key="1">
    <citation type="journal article" date="2012" name="Science">
        <title>The Paleozoic origin of enzymatic lignin decomposition reconstructed from 31 fungal genomes.</title>
        <authorList>
            <person name="Floudas D."/>
            <person name="Binder M."/>
            <person name="Riley R."/>
            <person name="Barry K."/>
            <person name="Blanchette R.A."/>
            <person name="Henrissat B."/>
            <person name="Martinez A.T."/>
            <person name="Otillar R."/>
            <person name="Spatafora J.W."/>
            <person name="Yadav J.S."/>
            <person name="Aerts A."/>
            <person name="Benoit I."/>
            <person name="Boyd A."/>
            <person name="Carlson A."/>
            <person name="Copeland A."/>
            <person name="Coutinho P.M."/>
            <person name="de Vries R.P."/>
            <person name="Ferreira P."/>
            <person name="Findley K."/>
            <person name="Foster B."/>
            <person name="Gaskell J."/>
            <person name="Glotzer D."/>
            <person name="Gorecki P."/>
            <person name="Heitman J."/>
            <person name="Hesse C."/>
            <person name="Hori C."/>
            <person name="Igarashi K."/>
            <person name="Jurgens J.A."/>
            <person name="Kallen N."/>
            <person name="Kersten P."/>
            <person name="Kohler A."/>
            <person name="Kuees U."/>
            <person name="Kumar T.K.A."/>
            <person name="Kuo A."/>
            <person name="LaButti K."/>
            <person name="Larrondo L.F."/>
            <person name="Lindquist E."/>
            <person name="Ling A."/>
            <person name="Lombard V."/>
            <person name="Lucas S."/>
            <person name="Lundell T."/>
            <person name="Martin R."/>
            <person name="McLaughlin D.J."/>
            <person name="Morgenstern I."/>
            <person name="Morin E."/>
            <person name="Murat C."/>
            <person name="Nagy L.G."/>
            <person name="Nolan M."/>
            <person name="Ohm R.A."/>
            <person name="Patyshakuliyeva A."/>
            <person name="Rokas A."/>
            <person name="Ruiz-Duenas F.J."/>
            <person name="Sabat G."/>
            <person name="Salamov A."/>
            <person name="Samejima M."/>
            <person name="Schmutz J."/>
            <person name="Slot J.C."/>
            <person name="St John F."/>
            <person name="Stenlid J."/>
            <person name="Sun H."/>
            <person name="Sun S."/>
            <person name="Syed K."/>
            <person name="Tsang A."/>
            <person name="Wiebenga A."/>
            <person name="Young D."/>
            <person name="Pisabarro A."/>
            <person name="Eastwood D.C."/>
            <person name="Martin F."/>
            <person name="Cullen D."/>
            <person name="Grigoriev I.V."/>
            <person name="Hibbett D.S."/>
        </authorList>
    </citation>
    <scope>NUCLEOTIDE SEQUENCE [LARGE SCALE GENOMIC DNA]</scope>
    <source>
        <strain evidence="2 3">DJM-731 SS1</strain>
    </source>
</reference>
<name>M5G1K5_DACPD</name>
<dbReference type="GeneID" id="63691867"/>
<keyword evidence="3" id="KW-1185">Reference proteome</keyword>
<proteinExistence type="predicted"/>